<feature type="transmembrane region" description="Helical" evidence="6">
    <location>
        <begin position="206"/>
        <end position="226"/>
    </location>
</feature>
<evidence type="ECO:0000313" key="7">
    <source>
        <dbReference type="EMBL" id="CCI86844.1"/>
    </source>
</evidence>
<dbReference type="PATRIC" id="fig|1423751.3.peg.791"/>
<dbReference type="EMBL" id="CAKC01000039">
    <property type="protein sequence ID" value="CCI86844.1"/>
    <property type="molecule type" value="Genomic_DNA"/>
</dbReference>
<comment type="similarity">
    <text evidence="2 6">Belongs to the BI1 family.</text>
</comment>
<organism evidence="7 9">
    <name type="scientific">Lactobacillus gigeriorum DSM 23908 = CRBIP 24.85</name>
    <dbReference type="NCBI Taxonomy" id="1423751"/>
    <lineage>
        <taxon>Bacteria</taxon>
        <taxon>Bacillati</taxon>
        <taxon>Bacillota</taxon>
        <taxon>Bacilli</taxon>
        <taxon>Lactobacillales</taxon>
        <taxon>Lactobacillaceae</taxon>
        <taxon>Lactobacillus</taxon>
    </lineage>
</organism>
<protein>
    <submittedName>
        <fullName evidence="7">Membrane protein</fullName>
    </submittedName>
</protein>
<proteinExistence type="inferred from homology"/>
<dbReference type="PANTHER" id="PTHR23291:SF50">
    <property type="entry name" value="PROTEIN LIFEGUARD 4"/>
    <property type="match status" value="1"/>
</dbReference>
<dbReference type="GO" id="GO:0005886">
    <property type="term" value="C:plasma membrane"/>
    <property type="evidence" value="ECO:0007669"/>
    <property type="project" value="TreeGrafter"/>
</dbReference>
<dbReference type="InterPro" id="IPR006214">
    <property type="entry name" value="Bax_inhibitor_1-related"/>
</dbReference>
<feature type="transmembrane region" description="Helical" evidence="6">
    <location>
        <begin position="87"/>
        <end position="108"/>
    </location>
</feature>
<feature type="transmembrane region" description="Helical" evidence="6">
    <location>
        <begin position="168"/>
        <end position="185"/>
    </location>
</feature>
<feature type="transmembrane region" description="Helical" evidence="6">
    <location>
        <begin position="61"/>
        <end position="80"/>
    </location>
</feature>
<dbReference type="CDD" id="cd10432">
    <property type="entry name" value="BI-1-like_bacterial"/>
    <property type="match status" value="1"/>
</dbReference>
<evidence type="ECO:0000313" key="8">
    <source>
        <dbReference type="EMBL" id="KRN11696.1"/>
    </source>
</evidence>
<dbReference type="PANTHER" id="PTHR23291">
    <property type="entry name" value="BAX INHIBITOR-RELATED"/>
    <property type="match status" value="1"/>
</dbReference>
<reference evidence="7 9" key="1">
    <citation type="submission" date="2012-06" db="EMBL/GenBank/DDBJ databases">
        <title>Draft genome sequence of Lactobacillus gigeriorum CRBIP 24.85T, isolated from chicken crop.</title>
        <authorList>
            <person name="Cousin S."/>
            <person name="Ma L."/>
            <person name="Creno S."/>
            <person name="Clermont D."/>
            <person name="Loux V."/>
            <person name="Bizet C."/>
            <person name="Bouchier C."/>
        </authorList>
    </citation>
    <scope>NUCLEOTIDE SEQUENCE [LARGE SCALE GENOMIC DNA]</scope>
    <source>
        <strain evidence="9">CRBIP 24.85T</strain>
        <strain evidence="7">Type strain: CRBIP 24.85</strain>
    </source>
</reference>
<evidence type="ECO:0000256" key="1">
    <source>
        <dbReference type="ARBA" id="ARBA00004141"/>
    </source>
</evidence>
<evidence type="ECO:0000313" key="10">
    <source>
        <dbReference type="Proteomes" id="UP000051521"/>
    </source>
</evidence>
<keyword evidence="10" id="KW-1185">Reference proteome</keyword>
<dbReference type="AlphaFoldDB" id="I7KNM9"/>
<evidence type="ECO:0000256" key="2">
    <source>
        <dbReference type="ARBA" id="ARBA00010350"/>
    </source>
</evidence>
<keyword evidence="5 6" id="KW-0472">Membrane</keyword>
<evidence type="ECO:0000256" key="5">
    <source>
        <dbReference type="ARBA" id="ARBA00023136"/>
    </source>
</evidence>
<dbReference type="EMBL" id="AYZO01000020">
    <property type="protein sequence ID" value="KRN11696.1"/>
    <property type="molecule type" value="Genomic_DNA"/>
</dbReference>
<evidence type="ECO:0000256" key="6">
    <source>
        <dbReference type="RuleBase" id="RU004379"/>
    </source>
</evidence>
<evidence type="ECO:0000256" key="3">
    <source>
        <dbReference type="ARBA" id="ARBA00022692"/>
    </source>
</evidence>
<dbReference type="OrthoDB" id="9793828at2"/>
<feature type="transmembrane region" description="Helical" evidence="6">
    <location>
        <begin position="114"/>
        <end position="132"/>
    </location>
</feature>
<comment type="caution">
    <text evidence="7">The sequence shown here is derived from an EMBL/GenBank/DDBJ whole genome shotgun (WGS) entry which is preliminary data.</text>
</comment>
<dbReference type="Proteomes" id="UP000051521">
    <property type="component" value="Unassembled WGS sequence"/>
</dbReference>
<gene>
    <name evidence="7" type="ORF">BN52_08045</name>
    <name evidence="8" type="ORF">FC38_GL000765</name>
</gene>
<feature type="transmembrane region" description="Helical" evidence="6">
    <location>
        <begin position="144"/>
        <end position="162"/>
    </location>
</feature>
<sequence length="236" mass="25731">MNNFSEYNRRPINDVVSVNRFLTKTYGMMALAVFVSALTAFLGTTVFQSALIALFSNPASSLILLFLPIGLTFGISFSATRNSTASFIMLMLIAVSYGLVFGIIAMAYTGATLATAFLSASAVFVAMAVYGTTTKRDLSNIGSYAFAALIGLLVATIVNMFLRNPMVTYIFSYIGVIIFTALTAWDAQKMKQIYANFADQNTEMGLAVAGALQLYLDFINIFMYFLQIFGMGDNRN</sequence>
<evidence type="ECO:0000256" key="4">
    <source>
        <dbReference type="ARBA" id="ARBA00022989"/>
    </source>
</evidence>
<keyword evidence="4 6" id="KW-1133">Transmembrane helix</keyword>
<feature type="transmembrane region" description="Helical" evidence="6">
    <location>
        <begin position="30"/>
        <end position="55"/>
    </location>
</feature>
<dbReference type="Proteomes" id="UP000009326">
    <property type="component" value="Unassembled WGS sequence"/>
</dbReference>
<evidence type="ECO:0000313" key="9">
    <source>
        <dbReference type="Proteomes" id="UP000009326"/>
    </source>
</evidence>
<keyword evidence="3 6" id="KW-0812">Transmembrane</keyword>
<accession>I7KNM9</accession>
<name>I7KNM9_9LACO</name>
<dbReference type="Pfam" id="PF01027">
    <property type="entry name" value="Bax1-I"/>
    <property type="match status" value="1"/>
</dbReference>
<dbReference type="RefSeq" id="WP_008472904.1">
    <property type="nucleotide sequence ID" value="NZ_AYZO01000020.1"/>
</dbReference>
<reference evidence="8 10" key="2">
    <citation type="journal article" date="2015" name="Genome Announc.">
        <title>Expanding the biotechnology potential of lactobacilli through comparative genomics of 213 strains and associated genera.</title>
        <authorList>
            <person name="Sun Z."/>
            <person name="Harris H.M."/>
            <person name="McCann A."/>
            <person name="Guo C."/>
            <person name="Argimon S."/>
            <person name="Zhang W."/>
            <person name="Yang X."/>
            <person name="Jeffery I.B."/>
            <person name="Cooney J.C."/>
            <person name="Kagawa T.F."/>
            <person name="Liu W."/>
            <person name="Song Y."/>
            <person name="Salvetti E."/>
            <person name="Wrobel A."/>
            <person name="Rasinkangas P."/>
            <person name="Parkhill J."/>
            <person name="Rea M.C."/>
            <person name="O'Sullivan O."/>
            <person name="Ritari J."/>
            <person name="Douillard F.P."/>
            <person name="Paul Ross R."/>
            <person name="Yang R."/>
            <person name="Briner A.E."/>
            <person name="Felis G.E."/>
            <person name="de Vos W.M."/>
            <person name="Barrangou R."/>
            <person name="Klaenhammer T.R."/>
            <person name="Caufield P.W."/>
            <person name="Cui Y."/>
            <person name="Zhang H."/>
            <person name="O'Toole P.W."/>
        </authorList>
    </citation>
    <scope>NUCLEOTIDE SEQUENCE [LARGE SCALE GENOMIC DNA]</scope>
    <source>
        <strain evidence="8 10">DSM 23908</strain>
    </source>
</reference>
<comment type="subcellular location">
    <subcellularLocation>
        <location evidence="1">Membrane</location>
        <topology evidence="1">Multi-pass membrane protein</topology>
    </subcellularLocation>
</comment>